<dbReference type="EMBL" id="CP015243">
    <property type="protein sequence ID" value="ANF56708.1"/>
    <property type="molecule type" value="Genomic_DNA"/>
</dbReference>
<keyword evidence="1" id="KW-0732">Signal</keyword>
<protein>
    <submittedName>
        <fullName evidence="2">Uncharacterized protein</fullName>
    </submittedName>
</protein>
<evidence type="ECO:0000313" key="2">
    <source>
        <dbReference type="EMBL" id="ANF56708.1"/>
    </source>
</evidence>
<dbReference type="AlphaFoldDB" id="A0A172YBW2"/>
<organism evidence="2 3">
    <name type="scientific">Halotalea alkalilenta</name>
    <dbReference type="NCBI Taxonomy" id="376489"/>
    <lineage>
        <taxon>Bacteria</taxon>
        <taxon>Pseudomonadati</taxon>
        <taxon>Pseudomonadota</taxon>
        <taxon>Gammaproteobacteria</taxon>
        <taxon>Oceanospirillales</taxon>
        <taxon>Halomonadaceae</taxon>
        <taxon>Halotalea</taxon>
    </lineage>
</organism>
<gene>
    <name evidence="2" type="ORF">A5892_03865</name>
</gene>
<dbReference type="PROSITE" id="PS51257">
    <property type="entry name" value="PROKAR_LIPOPROTEIN"/>
    <property type="match status" value="1"/>
</dbReference>
<proteinExistence type="predicted"/>
<evidence type="ECO:0000256" key="1">
    <source>
        <dbReference type="SAM" id="SignalP"/>
    </source>
</evidence>
<reference evidence="2 3" key="1">
    <citation type="submission" date="2016-04" db="EMBL/GenBank/DDBJ databases">
        <title>Complete Genome Sequence of Halotalea alkalilenta IHB B 13600.</title>
        <authorList>
            <person name="Swarnkar M.K."/>
            <person name="Sharma A."/>
            <person name="Kaushal K."/>
            <person name="Soni R."/>
            <person name="Rana S."/>
            <person name="Singh A.K."/>
            <person name="Gulati A."/>
        </authorList>
    </citation>
    <scope>NUCLEOTIDE SEQUENCE [LARGE SCALE GENOMIC DNA]</scope>
    <source>
        <strain evidence="2 3">IHB B 13600</strain>
    </source>
</reference>
<name>A0A172YBW2_9GAMM</name>
<dbReference type="KEGG" id="haa:A5892_03865"/>
<evidence type="ECO:0000313" key="3">
    <source>
        <dbReference type="Proteomes" id="UP000077875"/>
    </source>
</evidence>
<accession>A0A172YBW2</accession>
<keyword evidence="3" id="KW-1185">Reference proteome</keyword>
<sequence length="176" mass="19056">MRATGTYGACLCALLAMALVGCASRGFDEQSRQRDAVQRMGADVAERLIEATQWDDQTVNQLILVARPSIAPDAQLPEAARVDAARLSSALSRGLLALPDAPQVIGWAPQEQQPLAPQLWILDSSFSTGPTLGLSDRELYPYHLELKLHRAGRPAITFETDGAFDSLALGTLDEQR</sequence>
<dbReference type="STRING" id="376489.A5892_03865"/>
<dbReference type="RefSeq" id="WP_064121681.1">
    <property type="nucleotide sequence ID" value="NZ_CP015243.1"/>
</dbReference>
<dbReference type="Proteomes" id="UP000077875">
    <property type="component" value="Chromosome"/>
</dbReference>
<feature type="signal peptide" evidence="1">
    <location>
        <begin position="1"/>
        <end position="18"/>
    </location>
</feature>
<feature type="chain" id="PRO_5008004571" evidence="1">
    <location>
        <begin position="19"/>
        <end position="176"/>
    </location>
</feature>